<feature type="region of interest" description="Disordered" evidence="2">
    <location>
        <begin position="705"/>
        <end position="734"/>
    </location>
</feature>
<reference evidence="5" key="1">
    <citation type="submission" date="2022-10" db="EMBL/GenBank/DDBJ databases">
        <authorList>
            <person name="Chen Y."/>
            <person name="Dougan E. K."/>
            <person name="Chan C."/>
            <person name="Rhodes N."/>
            <person name="Thang M."/>
        </authorList>
    </citation>
    <scope>NUCLEOTIDE SEQUENCE</scope>
</reference>
<dbReference type="EMBL" id="CAMXCT020001309">
    <property type="protein sequence ID" value="CAL1142243.1"/>
    <property type="molecule type" value="Genomic_DNA"/>
</dbReference>
<dbReference type="InterPro" id="IPR011042">
    <property type="entry name" value="6-blade_b-propeller_TolB-like"/>
</dbReference>
<dbReference type="Gene3D" id="2.120.10.30">
    <property type="entry name" value="TolB, C-terminal domain"/>
    <property type="match status" value="2"/>
</dbReference>
<keyword evidence="3" id="KW-0812">Transmembrane</keyword>
<dbReference type="OrthoDB" id="9990982at2759"/>
<feature type="non-terminal residue" evidence="5">
    <location>
        <position position="1"/>
    </location>
</feature>
<accession>A0A9P1CDU8</accession>
<sequence>LYTCGVWDPGNEAKKRARAHKMPAVCPAHEGRMYWAEDGTMKLRSATLDGQDLRDVPVAKLTIFRRKILVIVKTEVQEAPRDVAVDFTRRKVYWTALCCGLRRANLDGSDEEIVASAEFASGVAILNGSVFWADWMHGQIFRRDMGNSGTEEPIVTGLASPVDVAVDPQNQQIYWSDVGIARTQRASPDGSDIQVLNMSWAIMNTYGMAVDVQGRKLYMADFEKTGELTGSSSDYEGRIIRTNLDGSQAEVLMNEPGMSMPYGIAVDSAAEQVYWTDQKAGRIQRLSLRCASGVLEVPSRMNSTMVQVEHGEAAHGSSIEVRCPTGYNGTVTLACRDSSFDLNRGKCGKRCPAGAQDFKPPGEDDLSYVVGYPEMDDREDVVSECPSPLVGTMRFYCQDGVVLARERQCRQARPCPEGDFLLDHAKVHHSEINHGFMEASTCPDGFEGQYFLQCQDGEVITMYNSSCTATCDSAGSLWVDDGAVEVSHGKIIEGGKLKVVCPAGSAGEGVYLSCEDGYINVTESTCQRSSFCPGGSVLVSSAEILHDNLDDQEQVIVQCPGGFSGSIGLTCQKGMILTEGSCHKGCDQTFTNISGLQIELPGDLEHEMQWKVECPEGHSGELPFKCLDGNLTCPDCKCLPRLSTMAPVMPRVEISELPVAALAAAVTAVILLLCFAAGLLWHRAVRRKAMAAAVAAAMGDIPTHSVLPKSGTRSGRSGHSVSHSTSAASSGSKPKDEASFELVVDLPMALPLYWATNHGIHIFPDPNRIGEVQNLMTETWMSHYTRDRLLHCGGRVPVGCRVANVLRVENHKAYARYSSYKDALRMKRSQPCKRFTVRTSGKINLLDESVNEAYLFHGTNPESAQSICRDFFRMDRAGTSSGTMFGPGIYLAENASKSDEYAKEGSGVYVGLCAVLLCRCSMGEVLTVSQAGDMQERLRDGGYNSLCGDRLAAVGTYREMVFFNEEAVYPEFIVIYTRSFE</sequence>
<dbReference type="Proteomes" id="UP001152797">
    <property type="component" value="Unassembled WGS sequence"/>
</dbReference>
<dbReference type="EMBL" id="CAMXCT030001309">
    <property type="protein sequence ID" value="CAL4776180.1"/>
    <property type="molecule type" value="Genomic_DNA"/>
</dbReference>
<dbReference type="PANTHER" id="PTHR46513:SF13">
    <property type="entry name" value="EGF-LIKE DOMAIN-CONTAINING PROTEIN"/>
    <property type="match status" value="1"/>
</dbReference>
<dbReference type="PANTHER" id="PTHR46513">
    <property type="entry name" value="VITELLOGENIN RECEPTOR-LIKE PROTEIN-RELATED-RELATED"/>
    <property type="match status" value="1"/>
</dbReference>
<dbReference type="SMART" id="SM00135">
    <property type="entry name" value="LY"/>
    <property type="match status" value="5"/>
</dbReference>
<keyword evidence="7" id="KW-1185">Reference proteome</keyword>
<evidence type="ECO:0000313" key="7">
    <source>
        <dbReference type="Proteomes" id="UP001152797"/>
    </source>
</evidence>
<dbReference type="Pfam" id="PF00644">
    <property type="entry name" value="PARP"/>
    <property type="match status" value="1"/>
</dbReference>
<keyword evidence="3" id="KW-1133">Transmembrane helix</keyword>
<dbReference type="SUPFAM" id="SSF63825">
    <property type="entry name" value="YWTD domain"/>
    <property type="match status" value="1"/>
</dbReference>
<keyword evidence="6" id="KW-0449">Lipoprotein</keyword>
<dbReference type="PROSITE" id="PS51059">
    <property type="entry name" value="PARP_CATALYTIC"/>
    <property type="match status" value="1"/>
</dbReference>
<evidence type="ECO:0000256" key="2">
    <source>
        <dbReference type="SAM" id="MobiDB-lite"/>
    </source>
</evidence>
<reference evidence="6 7" key="2">
    <citation type="submission" date="2024-05" db="EMBL/GenBank/DDBJ databases">
        <authorList>
            <person name="Chen Y."/>
            <person name="Shah S."/>
            <person name="Dougan E. K."/>
            <person name="Thang M."/>
            <person name="Chan C."/>
        </authorList>
    </citation>
    <scope>NUCLEOTIDE SEQUENCE [LARGE SCALE GENOMIC DNA]</scope>
</reference>
<proteinExistence type="predicted"/>
<evidence type="ECO:0000313" key="6">
    <source>
        <dbReference type="EMBL" id="CAL4776180.1"/>
    </source>
</evidence>
<keyword evidence="1" id="KW-0328">Glycosyltransferase</keyword>
<dbReference type="GO" id="GO:0003950">
    <property type="term" value="F:NAD+ poly-ADP-ribosyltransferase activity"/>
    <property type="evidence" value="ECO:0007669"/>
    <property type="project" value="UniProtKB-UniRule"/>
</dbReference>
<evidence type="ECO:0000256" key="1">
    <source>
        <dbReference type="RuleBase" id="RU362114"/>
    </source>
</evidence>
<dbReference type="InterPro" id="IPR000033">
    <property type="entry name" value="LDLR_classB_rpt"/>
</dbReference>
<dbReference type="AlphaFoldDB" id="A0A9P1CDU8"/>
<dbReference type="Gene3D" id="3.90.228.10">
    <property type="match status" value="1"/>
</dbReference>
<keyword evidence="1" id="KW-0808">Transferase</keyword>
<organism evidence="5">
    <name type="scientific">Cladocopium goreaui</name>
    <dbReference type="NCBI Taxonomy" id="2562237"/>
    <lineage>
        <taxon>Eukaryota</taxon>
        <taxon>Sar</taxon>
        <taxon>Alveolata</taxon>
        <taxon>Dinophyceae</taxon>
        <taxon>Suessiales</taxon>
        <taxon>Symbiodiniaceae</taxon>
        <taxon>Cladocopium</taxon>
    </lineage>
</organism>
<gene>
    <name evidence="5" type="ORF">C1SCF055_LOCUS15984</name>
</gene>
<keyword evidence="6" id="KW-0675">Receptor</keyword>
<feature type="compositionally biased region" description="Low complexity" evidence="2">
    <location>
        <begin position="710"/>
        <end position="732"/>
    </location>
</feature>
<name>A0A9P1CDU8_9DINO</name>
<evidence type="ECO:0000256" key="3">
    <source>
        <dbReference type="SAM" id="Phobius"/>
    </source>
</evidence>
<evidence type="ECO:0000259" key="4">
    <source>
        <dbReference type="PROSITE" id="PS51059"/>
    </source>
</evidence>
<dbReference type="EC" id="2.4.2.-" evidence="1"/>
<keyword evidence="1" id="KW-0520">NAD</keyword>
<dbReference type="InterPro" id="IPR050778">
    <property type="entry name" value="Cueball_EGF_LRP_Nidogen"/>
</dbReference>
<feature type="transmembrane region" description="Helical" evidence="3">
    <location>
        <begin position="659"/>
        <end position="681"/>
    </location>
</feature>
<keyword evidence="3" id="KW-0472">Membrane</keyword>
<feature type="domain" description="PARP catalytic" evidence="4">
    <location>
        <begin position="750"/>
        <end position="981"/>
    </location>
</feature>
<dbReference type="EMBL" id="CAMXCT010001309">
    <property type="protein sequence ID" value="CAI3988868.1"/>
    <property type="molecule type" value="Genomic_DNA"/>
</dbReference>
<comment type="caution">
    <text evidence="5">The sequence shown here is derived from an EMBL/GenBank/DDBJ whole genome shotgun (WGS) entry which is preliminary data.</text>
</comment>
<protein>
    <recommendedName>
        <fullName evidence="1">Poly [ADP-ribose] polymerase</fullName>
        <shortName evidence="1">PARP</shortName>
        <ecNumber evidence="1">2.4.2.-</ecNumber>
    </recommendedName>
</protein>
<dbReference type="SUPFAM" id="SSF56399">
    <property type="entry name" value="ADP-ribosylation"/>
    <property type="match status" value="1"/>
</dbReference>
<evidence type="ECO:0000313" key="5">
    <source>
        <dbReference type="EMBL" id="CAI3988868.1"/>
    </source>
</evidence>
<dbReference type="InterPro" id="IPR012317">
    <property type="entry name" value="Poly(ADP-ribose)pol_cat_dom"/>
</dbReference>